<dbReference type="Pfam" id="PF01734">
    <property type="entry name" value="Patatin"/>
    <property type="match status" value="1"/>
</dbReference>
<dbReference type="GO" id="GO:0006629">
    <property type="term" value="P:lipid metabolic process"/>
    <property type="evidence" value="ECO:0007669"/>
    <property type="project" value="UniProtKB-KW"/>
</dbReference>
<dbReference type="EMBL" id="MN740212">
    <property type="protein sequence ID" value="QHT94005.1"/>
    <property type="molecule type" value="Genomic_DNA"/>
</dbReference>
<evidence type="ECO:0000259" key="3">
    <source>
        <dbReference type="PROSITE" id="PS51635"/>
    </source>
</evidence>
<sequence length="315" mass="37141">MFQPYINNLLNNLPTRDNPIDIDLVLDGGVFNGSYLIGALYFLKELEKIKYVKIKRISGCSVGAAVGLLYALDKLDFSQKINQLIINQLKETYKIPIVKDYKNILFENETLEKRKEIDILQKVNDYLFVSYHKKSKKCLLFEKIIKQKYKTIDDLFDCVLRSCFVPFLIDGNMLYKNKYIDGITPYIFEETNNRKILYLDLCNNDKLHHMIDIKNEKSDNHRILTGILDAHLFFIKNKNTSMCSYVNDWTLIYKSQNQYKKYIFEYFAVFIITIIIYINNNYISNTNSNEVKSLVQMGRDISFLIYKMILKKCVN</sequence>
<evidence type="ECO:0000313" key="4">
    <source>
        <dbReference type="EMBL" id="QHT94005.1"/>
    </source>
</evidence>
<keyword evidence="2" id="KW-1133">Transmembrane helix</keyword>
<keyword evidence="2" id="KW-0812">Transmembrane</keyword>
<reference evidence="4" key="1">
    <citation type="journal article" date="2020" name="Nature">
        <title>Giant virus diversity and host interactions through global metagenomics.</title>
        <authorList>
            <person name="Schulz F."/>
            <person name="Roux S."/>
            <person name="Paez-Espino D."/>
            <person name="Jungbluth S."/>
            <person name="Walsh D.A."/>
            <person name="Denef V.J."/>
            <person name="McMahon K.D."/>
            <person name="Konstantinidis K.T."/>
            <person name="Eloe-Fadrosh E.A."/>
            <person name="Kyrpides N.C."/>
            <person name="Woyke T."/>
        </authorList>
    </citation>
    <scope>NUCLEOTIDE SEQUENCE</scope>
    <source>
        <strain evidence="4">GVMAG-M-3300024258-14</strain>
    </source>
</reference>
<dbReference type="SUPFAM" id="SSF52151">
    <property type="entry name" value="FabD/lysophospholipase-like"/>
    <property type="match status" value="1"/>
</dbReference>
<accession>A0A6C0INC3</accession>
<feature type="domain" description="PNPLA" evidence="3">
    <location>
        <begin position="24"/>
        <end position="200"/>
    </location>
</feature>
<dbReference type="AlphaFoldDB" id="A0A6C0INC3"/>
<organism evidence="4">
    <name type="scientific">viral metagenome</name>
    <dbReference type="NCBI Taxonomy" id="1070528"/>
    <lineage>
        <taxon>unclassified sequences</taxon>
        <taxon>metagenomes</taxon>
        <taxon>organismal metagenomes</taxon>
    </lineage>
</organism>
<dbReference type="Gene3D" id="3.40.1090.10">
    <property type="entry name" value="Cytosolic phospholipase A2 catalytic domain"/>
    <property type="match status" value="1"/>
</dbReference>
<name>A0A6C0INC3_9ZZZZ</name>
<protein>
    <recommendedName>
        <fullName evidence="3">PNPLA domain-containing protein</fullName>
    </recommendedName>
</protein>
<evidence type="ECO:0000256" key="1">
    <source>
        <dbReference type="ARBA" id="ARBA00023098"/>
    </source>
</evidence>
<evidence type="ECO:0000256" key="2">
    <source>
        <dbReference type="SAM" id="Phobius"/>
    </source>
</evidence>
<dbReference type="PROSITE" id="PS51635">
    <property type="entry name" value="PNPLA"/>
    <property type="match status" value="1"/>
</dbReference>
<proteinExistence type="predicted"/>
<keyword evidence="1" id="KW-0443">Lipid metabolism</keyword>
<dbReference type="InterPro" id="IPR002641">
    <property type="entry name" value="PNPLA_dom"/>
</dbReference>
<keyword evidence="2" id="KW-0472">Membrane</keyword>
<feature type="transmembrane region" description="Helical" evidence="2">
    <location>
        <begin position="262"/>
        <end position="279"/>
    </location>
</feature>
<dbReference type="InterPro" id="IPR016035">
    <property type="entry name" value="Acyl_Trfase/lysoPLipase"/>
</dbReference>